<feature type="compositionally biased region" description="Basic and acidic residues" evidence="2">
    <location>
        <begin position="94"/>
        <end position="116"/>
    </location>
</feature>
<feature type="compositionally biased region" description="Low complexity" evidence="2">
    <location>
        <begin position="126"/>
        <end position="137"/>
    </location>
</feature>
<evidence type="ECO:0000256" key="2">
    <source>
        <dbReference type="SAM" id="MobiDB-lite"/>
    </source>
</evidence>
<feature type="region of interest" description="Disordered" evidence="2">
    <location>
        <begin position="91"/>
        <end position="137"/>
    </location>
</feature>
<evidence type="ECO:0000313" key="3">
    <source>
        <dbReference type="EMBL" id="KAL0830771.1"/>
    </source>
</evidence>
<accession>A0ABD0SZL0</accession>
<protein>
    <submittedName>
        <fullName evidence="3">Uncharacterized protein</fullName>
    </submittedName>
</protein>
<dbReference type="Proteomes" id="UP001549921">
    <property type="component" value="Unassembled WGS sequence"/>
</dbReference>
<evidence type="ECO:0000313" key="4">
    <source>
        <dbReference type="Proteomes" id="UP001549921"/>
    </source>
</evidence>
<keyword evidence="1" id="KW-0175">Coiled coil</keyword>
<organism evidence="3 4">
    <name type="scientific">Loxostege sticticalis</name>
    <name type="common">Beet webworm moth</name>
    <dbReference type="NCBI Taxonomy" id="481309"/>
    <lineage>
        <taxon>Eukaryota</taxon>
        <taxon>Metazoa</taxon>
        <taxon>Ecdysozoa</taxon>
        <taxon>Arthropoda</taxon>
        <taxon>Hexapoda</taxon>
        <taxon>Insecta</taxon>
        <taxon>Pterygota</taxon>
        <taxon>Neoptera</taxon>
        <taxon>Endopterygota</taxon>
        <taxon>Lepidoptera</taxon>
        <taxon>Glossata</taxon>
        <taxon>Ditrysia</taxon>
        <taxon>Pyraloidea</taxon>
        <taxon>Crambidae</taxon>
        <taxon>Pyraustinae</taxon>
        <taxon>Loxostege</taxon>
    </lineage>
</organism>
<dbReference type="EMBL" id="JBEDNZ010000013">
    <property type="protein sequence ID" value="KAL0830771.1"/>
    <property type="molecule type" value="Genomic_DNA"/>
</dbReference>
<dbReference type="AlphaFoldDB" id="A0ABD0SZL0"/>
<proteinExistence type="predicted"/>
<gene>
    <name evidence="3" type="ORF">ABMA28_002891</name>
</gene>
<name>A0ABD0SZL0_LOXSC</name>
<evidence type="ECO:0000256" key="1">
    <source>
        <dbReference type="SAM" id="Coils"/>
    </source>
</evidence>
<sequence length="764" mass="86577">MREIPECLNRRYQALDELIRELSSLSNFGSEEDYANEPGNEPGIKLMCDFWNILKEDPDCNLTQAVRQRMGLSAKASGRFKPQHVTCYMAYNSDDNRKKKSDNKSPEPKTPEHKSPDPTSPEPRGTCCSSKSVSPKSTSEAIPLSKVLCNLKEAVSFDKRCNVRIGELMLAEKQLQEQIQHLEHREKEGIKMLKQADCMWSCMEEAYKKKVAESVERQNILLKQIKEVEISNAKWRKNKKDLEFQLSNINKCYQEITEKIHEKTNDVKCIKMEVENFKKRIESNKKDTDAVKQSFGNKKTASDAKVASLSAEMTQLKEAIDKENQYKQEKEEEGNRYIKDAREDLQKICKVLLQKKLENEDLKAEKEALLEEIELLKKTCDQCREKCQNKQKTIIDEIAKVDSEIAGFKVRCIRCHECTDTRDVRMFCTDCPRCAEERDCLYEDGHCVPDTEMDCVCMSTKQKFLDNVFENMYTVLERQAKTCPGKAVADQVLNCLKKSRNGKLNDETRQILQDFVLTTVKKNLNLTIIGGAVKTRCEMDPETYKQLMLCLDKVKTQKAPKVDKGTAAKKDPCRRWGGANECNCPKGPKACICTKKAPPPPNEPEPCPEERDPEDAGEVMVCPHKESAACGPDCAMHAASSAVGTEVASWRPAPCDDKQCSQFSKNMRAAQCVLGPDSLSSVSKSKGYIAAAPLMPNISELEDMIICKCGQEAKKPCVCRKEIKSHPREKIIEEVMGRYTDVTPIEKVSFAILSDESIDIVQRK</sequence>
<reference evidence="3 4" key="1">
    <citation type="submission" date="2024-06" db="EMBL/GenBank/DDBJ databases">
        <title>A chromosome-level genome assembly of beet webworm, Loxostege sticticalis.</title>
        <authorList>
            <person name="Zhang Y."/>
        </authorList>
    </citation>
    <scope>NUCLEOTIDE SEQUENCE [LARGE SCALE GENOMIC DNA]</scope>
    <source>
        <strain evidence="3">AQ028</strain>
        <tissue evidence="3">Male pupae</tissue>
    </source>
</reference>
<comment type="caution">
    <text evidence="3">The sequence shown here is derived from an EMBL/GenBank/DDBJ whole genome shotgun (WGS) entry which is preliminary data.</text>
</comment>
<feature type="coiled-coil region" evidence="1">
    <location>
        <begin position="306"/>
        <end position="393"/>
    </location>
</feature>